<protein>
    <submittedName>
        <fullName evidence="2">Acyl-CoA synthetase</fullName>
    </submittedName>
</protein>
<feature type="transmembrane region" description="Helical" evidence="1">
    <location>
        <begin position="17"/>
        <end position="34"/>
    </location>
</feature>
<dbReference type="AlphaFoldDB" id="A0A7Y2M089"/>
<name>A0A7Y2M089_9MICO</name>
<dbReference type="EMBL" id="JABEMB010000011">
    <property type="protein sequence ID" value="NNH04070.1"/>
    <property type="molecule type" value="Genomic_DNA"/>
</dbReference>
<keyword evidence="1" id="KW-0472">Membrane</keyword>
<dbReference type="Proteomes" id="UP000543598">
    <property type="component" value="Unassembled WGS sequence"/>
</dbReference>
<keyword evidence="1" id="KW-0812">Transmembrane</keyword>
<feature type="transmembrane region" description="Helical" evidence="1">
    <location>
        <begin position="40"/>
        <end position="64"/>
    </location>
</feature>
<feature type="transmembrane region" description="Helical" evidence="1">
    <location>
        <begin position="97"/>
        <end position="115"/>
    </location>
</feature>
<feature type="transmembrane region" description="Helical" evidence="1">
    <location>
        <begin position="184"/>
        <end position="207"/>
    </location>
</feature>
<feature type="transmembrane region" description="Helical" evidence="1">
    <location>
        <begin position="73"/>
        <end position="91"/>
    </location>
</feature>
<keyword evidence="1" id="KW-1133">Transmembrane helix</keyword>
<comment type="caution">
    <text evidence="2">The sequence shown here is derived from an EMBL/GenBank/DDBJ whole genome shotgun (WGS) entry which is preliminary data.</text>
</comment>
<sequence>MTQASAVRTFEVRHLQLARAAFAAIAAAMITFSTDHSAGVGLAVFSGFAIATGLVYFVAVWIVYPAGRRWPSVLLGILTLGAGMVGGITALRTNEMFFILVIAWAVATGVVELVSGWRGLRPRHIAPEAERFAAPPMPRSEARDAVTVGILTLALAIGIALVPSGYALSYYIEDAHESFTLTGITIAVGVFGAYAAIVAVYLAIAAFSPQRTVAAQDTRDGDASAGETA</sequence>
<dbReference type="RefSeq" id="WP_167036552.1">
    <property type="nucleotide sequence ID" value="NZ_BAAANA010000001.1"/>
</dbReference>
<evidence type="ECO:0000313" key="2">
    <source>
        <dbReference type="EMBL" id="NNH04070.1"/>
    </source>
</evidence>
<accession>A0A7Y2M089</accession>
<gene>
    <name evidence="2" type="ORF">HLA99_09440</name>
</gene>
<evidence type="ECO:0000256" key="1">
    <source>
        <dbReference type="SAM" id="Phobius"/>
    </source>
</evidence>
<organism evidence="2 3">
    <name type="scientific">Microbacterium ulmi</name>
    <dbReference type="NCBI Taxonomy" id="179095"/>
    <lineage>
        <taxon>Bacteria</taxon>
        <taxon>Bacillati</taxon>
        <taxon>Actinomycetota</taxon>
        <taxon>Actinomycetes</taxon>
        <taxon>Micrococcales</taxon>
        <taxon>Microbacteriaceae</taxon>
        <taxon>Microbacterium</taxon>
    </lineage>
</organism>
<reference evidence="2 3" key="1">
    <citation type="submission" date="2020-05" db="EMBL/GenBank/DDBJ databases">
        <title>MicrobeNet Type strains.</title>
        <authorList>
            <person name="Nicholson A.C."/>
        </authorList>
    </citation>
    <scope>NUCLEOTIDE SEQUENCE [LARGE SCALE GENOMIC DNA]</scope>
    <source>
        <strain evidence="2 3">JCM 14282</strain>
    </source>
</reference>
<feature type="transmembrane region" description="Helical" evidence="1">
    <location>
        <begin position="145"/>
        <end position="172"/>
    </location>
</feature>
<keyword evidence="3" id="KW-1185">Reference proteome</keyword>
<evidence type="ECO:0000313" key="3">
    <source>
        <dbReference type="Proteomes" id="UP000543598"/>
    </source>
</evidence>
<proteinExistence type="predicted"/>